<dbReference type="InterPro" id="IPR036614">
    <property type="entry name" value="RusA-like_sf"/>
</dbReference>
<evidence type="ECO:0000313" key="1">
    <source>
        <dbReference type="EMBL" id="CAB4156148.1"/>
    </source>
</evidence>
<dbReference type="GO" id="GO:0000287">
    <property type="term" value="F:magnesium ion binding"/>
    <property type="evidence" value="ECO:0007669"/>
    <property type="project" value="InterPro"/>
</dbReference>
<proteinExistence type="predicted"/>
<name>A0A6J5NGY8_9CAUD</name>
<reference evidence="1" key="1">
    <citation type="submission" date="2020-04" db="EMBL/GenBank/DDBJ databases">
        <authorList>
            <person name="Chiriac C."/>
            <person name="Salcher M."/>
            <person name="Ghai R."/>
            <person name="Kavagutti S V."/>
        </authorList>
    </citation>
    <scope>NUCLEOTIDE SEQUENCE</scope>
</reference>
<dbReference type="Gene3D" id="3.30.1330.70">
    <property type="entry name" value="Holliday junction resolvase RusA"/>
    <property type="match status" value="1"/>
</dbReference>
<dbReference type="GO" id="GO:0006310">
    <property type="term" value="P:DNA recombination"/>
    <property type="evidence" value="ECO:0007669"/>
    <property type="project" value="InterPro"/>
</dbReference>
<dbReference type="SUPFAM" id="SSF103084">
    <property type="entry name" value="Holliday junction resolvase RusA"/>
    <property type="match status" value="1"/>
</dbReference>
<dbReference type="EMBL" id="LR796631">
    <property type="protein sequence ID" value="CAB4156148.1"/>
    <property type="molecule type" value="Genomic_DNA"/>
</dbReference>
<dbReference type="GO" id="GO:0006281">
    <property type="term" value="P:DNA repair"/>
    <property type="evidence" value="ECO:0007669"/>
    <property type="project" value="InterPro"/>
</dbReference>
<organism evidence="1">
    <name type="scientific">uncultured Caudovirales phage</name>
    <dbReference type="NCBI Taxonomy" id="2100421"/>
    <lineage>
        <taxon>Viruses</taxon>
        <taxon>Duplodnaviria</taxon>
        <taxon>Heunggongvirae</taxon>
        <taxon>Uroviricota</taxon>
        <taxon>Caudoviricetes</taxon>
        <taxon>Peduoviridae</taxon>
        <taxon>Maltschvirus</taxon>
        <taxon>Maltschvirus maltsch</taxon>
    </lineage>
</organism>
<protein>
    <submittedName>
        <fullName evidence="1">Uncharacterized protein</fullName>
    </submittedName>
</protein>
<accession>A0A6J5NGY8</accession>
<gene>
    <name evidence="1" type="ORF">UFOVP673_42</name>
</gene>
<sequence length="121" mass="13608">MNQITITLPLPYKQLSPNARVHWAIKSKLTKAHRKAAHLATVAALKGKTPEGWMKSKLEVSAYFPTYRFPDPGNFMASLKAYEDGIADSGVIVNDKSLWPERPMFAKDARKPRVILTITKE</sequence>